<evidence type="ECO:0000313" key="10">
    <source>
        <dbReference type="Proteomes" id="UP000198995"/>
    </source>
</evidence>
<dbReference type="Gene3D" id="3.30.70.1450">
    <property type="entry name" value="Regulator of K+ conductance, C-terminal domain"/>
    <property type="match status" value="2"/>
</dbReference>
<dbReference type="NCBIfam" id="NF007039">
    <property type="entry name" value="PRK09496.3-2"/>
    <property type="match status" value="1"/>
</dbReference>
<dbReference type="Pfam" id="PF02254">
    <property type="entry name" value="TrkA_N"/>
    <property type="match status" value="2"/>
</dbReference>
<evidence type="ECO:0000313" key="9">
    <source>
        <dbReference type="EMBL" id="SDD11016.1"/>
    </source>
</evidence>
<dbReference type="EMBL" id="FNAF01000001">
    <property type="protein sequence ID" value="SDD11016.1"/>
    <property type="molecule type" value="Genomic_DNA"/>
</dbReference>
<dbReference type="InterPro" id="IPR050721">
    <property type="entry name" value="Trk_Ktr_HKT_K-transport"/>
</dbReference>
<dbReference type="AlphaFoldDB" id="A0A1G6S4B3"/>
<dbReference type="NCBIfam" id="NF007032">
    <property type="entry name" value="PRK09496.1-4"/>
    <property type="match status" value="1"/>
</dbReference>
<dbReference type="GO" id="GO:0015079">
    <property type="term" value="F:potassium ion transmembrane transporter activity"/>
    <property type="evidence" value="ECO:0007669"/>
    <property type="project" value="InterPro"/>
</dbReference>
<keyword evidence="3" id="KW-0633">Potassium transport</keyword>
<dbReference type="STRING" id="2741.SAMN04489866_101202"/>
<dbReference type="PROSITE" id="PS51201">
    <property type="entry name" value="RCK_N"/>
    <property type="match status" value="2"/>
</dbReference>
<sequence>MQAIIIGAGKVGFSLAEMLSDQGHDVIVVESDPTRADTVNDNLDVQVIVGNGASPRFQQSLNLKSADLLVAVTDSDEVNILACMFAKQSGTDFTVARVRNVEYAQDALLKANKSLGIDFFINPEQVTANAITNYIQVPEALNVNFFDARQVMLLEIEVPDKCSIVNVMLKDLSSASRFLITSILRDGDLIIPNGDDMILAGDRLTLISRTEDMVEVEKSMGINRRPVENVMILGGGRTGYYLAKNLEPTNIHVTIIEKNYTRCERLSGLLDTTIVLHGDASDIDLLQEEGIDEVDIMVSTTEDDKLNVLTCLMASRLGAKKTIAQIRRSDYLPLIQSVGIDVSVSPRLLTSEAIMRFIQKGTLISMAEVNTGFAQIIEVIIGRKNHAVVNRAIKDINFPKGVIVVSILRDGKVIIPSGDDILLEDDNLNLFVAKSSMKKLKRILG</sequence>
<dbReference type="InterPro" id="IPR006037">
    <property type="entry name" value="RCK_C"/>
</dbReference>
<dbReference type="InterPro" id="IPR006036">
    <property type="entry name" value="K_uptake_TrkA"/>
</dbReference>
<organism evidence="9 10">
    <name type="scientific">Peptococcus niger</name>
    <dbReference type="NCBI Taxonomy" id="2741"/>
    <lineage>
        <taxon>Bacteria</taxon>
        <taxon>Bacillati</taxon>
        <taxon>Bacillota</taxon>
        <taxon>Clostridia</taxon>
        <taxon>Eubacteriales</taxon>
        <taxon>Peptococcaceae</taxon>
        <taxon>Peptococcus</taxon>
    </lineage>
</organism>
<dbReference type="Pfam" id="PF02080">
    <property type="entry name" value="TrkA_C"/>
    <property type="match status" value="2"/>
</dbReference>
<feature type="domain" description="RCK N-terminal" evidence="7">
    <location>
        <begin position="227"/>
        <end position="344"/>
    </location>
</feature>
<dbReference type="SUPFAM" id="SSF51735">
    <property type="entry name" value="NAD(P)-binding Rossmann-fold domains"/>
    <property type="match status" value="2"/>
</dbReference>
<reference evidence="9 10" key="1">
    <citation type="submission" date="2016-10" db="EMBL/GenBank/DDBJ databases">
        <authorList>
            <person name="de Groot N.N."/>
        </authorList>
    </citation>
    <scope>NUCLEOTIDE SEQUENCE [LARGE SCALE GENOMIC DNA]</scope>
    <source>
        <strain evidence="9 10">DSM 20475</strain>
    </source>
</reference>
<evidence type="ECO:0000256" key="4">
    <source>
        <dbReference type="ARBA" id="ARBA00022958"/>
    </source>
</evidence>
<dbReference type="NCBIfam" id="NF007041">
    <property type="entry name" value="PRK09496.3-4"/>
    <property type="match status" value="1"/>
</dbReference>
<evidence type="ECO:0000259" key="7">
    <source>
        <dbReference type="PROSITE" id="PS51201"/>
    </source>
</evidence>
<keyword evidence="5" id="KW-0520">NAD</keyword>
<dbReference type="Gene3D" id="3.40.50.720">
    <property type="entry name" value="NAD(P)-binding Rossmann-like Domain"/>
    <property type="match status" value="2"/>
</dbReference>
<dbReference type="OrthoDB" id="9775180at2"/>
<protein>
    <recommendedName>
        <fullName evidence="1">Trk system potassium uptake protein TrkA</fullName>
    </recommendedName>
</protein>
<gene>
    <name evidence="9" type="ORF">SAMN04489866_101202</name>
</gene>
<dbReference type="InterPro" id="IPR036291">
    <property type="entry name" value="NAD(P)-bd_dom_sf"/>
</dbReference>
<dbReference type="GO" id="GO:0005886">
    <property type="term" value="C:plasma membrane"/>
    <property type="evidence" value="ECO:0007669"/>
    <property type="project" value="InterPro"/>
</dbReference>
<evidence type="ECO:0000256" key="3">
    <source>
        <dbReference type="ARBA" id="ARBA00022538"/>
    </source>
</evidence>
<dbReference type="PANTHER" id="PTHR43833">
    <property type="entry name" value="POTASSIUM CHANNEL PROTEIN 2-RELATED-RELATED"/>
    <property type="match status" value="1"/>
</dbReference>
<proteinExistence type="predicted"/>
<evidence type="ECO:0000256" key="1">
    <source>
        <dbReference type="ARBA" id="ARBA00017378"/>
    </source>
</evidence>
<dbReference type="RefSeq" id="WP_159427925.1">
    <property type="nucleotide sequence ID" value="NZ_FNAF01000001.1"/>
</dbReference>
<dbReference type="InterPro" id="IPR036721">
    <property type="entry name" value="RCK_C_sf"/>
</dbReference>
<keyword evidence="10" id="KW-1185">Reference proteome</keyword>
<keyword evidence="6" id="KW-0406">Ion transport</keyword>
<evidence type="ECO:0000259" key="8">
    <source>
        <dbReference type="PROSITE" id="PS51202"/>
    </source>
</evidence>
<evidence type="ECO:0000256" key="5">
    <source>
        <dbReference type="ARBA" id="ARBA00023027"/>
    </source>
</evidence>
<dbReference type="NCBIfam" id="NF007031">
    <property type="entry name" value="PRK09496.1-2"/>
    <property type="match status" value="1"/>
</dbReference>
<dbReference type="PRINTS" id="PR00335">
    <property type="entry name" value="KUPTAKETRKA"/>
</dbReference>
<dbReference type="SUPFAM" id="SSF116726">
    <property type="entry name" value="TrkA C-terminal domain-like"/>
    <property type="match status" value="2"/>
</dbReference>
<keyword evidence="2" id="KW-0813">Transport</keyword>
<dbReference type="PANTHER" id="PTHR43833:SF5">
    <property type="entry name" value="TRK SYSTEM POTASSIUM UPTAKE PROTEIN TRKA"/>
    <property type="match status" value="1"/>
</dbReference>
<dbReference type="InterPro" id="IPR003148">
    <property type="entry name" value="RCK_N"/>
</dbReference>
<feature type="domain" description="RCK C-terminal" evidence="8">
    <location>
        <begin position="141"/>
        <end position="222"/>
    </location>
</feature>
<evidence type="ECO:0000256" key="6">
    <source>
        <dbReference type="ARBA" id="ARBA00023065"/>
    </source>
</evidence>
<keyword evidence="4" id="KW-0630">Potassium</keyword>
<feature type="domain" description="RCK C-terminal" evidence="8">
    <location>
        <begin position="364"/>
        <end position="445"/>
    </location>
</feature>
<feature type="domain" description="RCK N-terminal" evidence="7">
    <location>
        <begin position="1"/>
        <end position="121"/>
    </location>
</feature>
<name>A0A1G6S4B3_PEPNI</name>
<accession>A0A1G6S4B3</accession>
<evidence type="ECO:0000256" key="2">
    <source>
        <dbReference type="ARBA" id="ARBA00022448"/>
    </source>
</evidence>
<dbReference type="PROSITE" id="PS51202">
    <property type="entry name" value="RCK_C"/>
    <property type="match status" value="2"/>
</dbReference>
<dbReference type="Proteomes" id="UP000198995">
    <property type="component" value="Unassembled WGS sequence"/>
</dbReference>